<evidence type="ECO:0000259" key="1">
    <source>
        <dbReference type="PROSITE" id="PS51186"/>
    </source>
</evidence>
<dbReference type="AlphaFoldDB" id="A0A1T2XGR5"/>
<dbReference type="Gene3D" id="3.40.630.30">
    <property type="match status" value="1"/>
</dbReference>
<accession>A0A1T2XGR5</accession>
<dbReference type="InterPro" id="IPR000182">
    <property type="entry name" value="GNAT_dom"/>
</dbReference>
<dbReference type="RefSeq" id="WP_078498083.1">
    <property type="nucleotide sequence ID" value="NZ_MSZX01000003.1"/>
</dbReference>
<dbReference type="EMBL" id="MSZX01000003">
    <property type="protein sequence ID" value="OPA79081.1"/>
    <property type="molecule type" value="Genomic_DNA"/>
</dbReference>
<dbReference type="GO" id="GO:0016747">
    <property type="term" value="F:acyltransferase activity, transferring groups other than amino-acyl groups"/>
    <property type="evidence" value="ECO:0007669"/>
    <property type="project" value="InterPro"/>
</dbReference>
<keyword evidence="3" id="KW-1185">Reference proteome</keyword>
<dbReference type="Proteomes" id="UP000190188">
    <property type="component" value="Unassembled WGS sequence"/>
</dbReference>
<dbReference type="InterPro" id="IPR016181">
    <property type="entry name" value="Acyl_CoA_acyltransferase"/>
</dbReference>
<proteinExistence type="predicted"/>
<dbReference type="STRING" id="1324314.BVG16_08245"/>
<gene>
    <name evidence="2" type="ORF">BVG16_08245</name>
</gene>
<dbReference type="Pfam" id="PF00583">
    <property type="entry name" value="Acetyltransf_1"/>
    <property type="match status" value="1"/>
</dbReference>
<evidence type="ECO:0000313" key="3">
    <source>
        <dbReference type="Proteomes" id="UP000190188"/>
    </source>
</evidence>
<reference evidence="2 3" key="1">
    <citation type="submission" date="2017-01" db="EMBL/GenBank/DDBJ databases">
        <title>Genome analysis of Paenibacillus selenitrireducens ES3-24.</title>
        <authorList>
            <person name="Xu D."/>
            <person name="Yao R."/>
            <person name="Zheng S."/>
        </authorList>
    </citation>
    <scope>NUCLEOTIDE SEQUENCE [LARGE SCALE GENOMIC DNA]</scope>
    <source>
        <strain evidence="2 3">ES3-24</strain>
    </source>
</reference>
<evidence type="ECO:0000313" key="2">
    <source>
        <dbReference type="EMBL" id="OPA79081.1"/>
    </source>
</evidence>
<sequence>MSIEFKKVSDFNRGILFELLTDAYSFDCRYKQSCNSDWQDFENFFFDNLQIADKYGFITTLNDEAIGFVFWDPRNMPEYAEIGHNCIASKQKGNGYGKIQLQEAVNRITRNEVEKIIVSTNDDLIPAQRTYESVGFTIYQKRKNHNIADGVGEHIDYVYYTKSIRTAGR</sequence>
<dbReference type="PROSITE" id="PS51186">
    <property type="entry name" value="GNAT"/>
    <property type="match status" value="1"/>
</dbReference>
<feature type="domain" description="N-acetyltransferase" evidence="1">
    <location>
        <begin position="3"/>
        <end position="165"/>
    </location>
</feature>
<organism evidence="2 3">
    <name type="scientific">Paenibacillus selenitireducens</name>
    <dbReference type="NCBI Taxonomy" id="1324314"/>
    <lineage>
        <taxon>Bacteria</taxon>
        <taxon>Bacillati</taxon>
        <taxon>Bacillota</taxon>
        <taxon>Bacilli</taxon>
        <taxon>Bacillales</taxon>
        <taxon>Paenibacillaceae</taxon>
        <taxon>Paenibacillus</taxon>
    </lineage>
</organism>
<comment type="caution">
    <text evidence="2">The sequence shown here is derived from an EMBL/GenBank/DDBJ whole genome shotgun (WGS) entry which is preliminary data.</text>
</comment>
<keyword evidence="2" id="KW-0808">Transferase</keyword>
<protein>
    <submittedName>
        <fullName evidence="2">GNAT family N-acetyltransferase</fullName>
    </submittedName>
</protein>
<dbReference type="CDD" id="cd04301">
    <property type="entry name" value="NAT_SF"/>
    <property type="match status" value="1"/>
</dbReference>
<dbReference type="SUPFAM" id="SSF55729">
    <property type="entry name" value="Acyl-CoA N-acyltransferases (Nat)"/>
    <property type="match status" value="1"/>
</dbReference>
<name>A0A1T2XGR5_9BACL</name>
<dbReference type="OrthoDB" id="66776at2"/>